<dbReference type="GO" id="GO:0008745">
    <property type="term" value="F:N-acetylmuramoyl-L-alanine amidase activity"/>
    <property type="evidence" value="ECO:0007669"/>
    <property type="project" value="InterPro"/>
</dbReference>
<dbReference type="Gene3D" id="3.40.630.40">
    <property type="entry name" value="Zn-dependent exopeptidases"/>
    <property type="match status" value="1"/>
</dbReference>
<evidence type="ECO:0000313" key="6">
    <source>
        <dbReference type="Proteomes" id="UP000291151"/>
    </source>
</evidence>
<dbReference type="Pfam" id="PF01520">
    <property type="entry name" value="Amidase_3"/>
    <property type="match status" value="1"/>
</dbReference>
<evidence type="ECO:0000259" key="4">
    <source>
        <dbReference type="PROSITE" id="PS51781"/>
    </source>
</evidence>
<evidence type="ECO:0000313" key="5">
    <source>
        <dbReference type="EMBL" id="QBK27239.1"/>
    </source>
</evidence>
<dbReference type="SMART" id="SM00646">
    <property type="entry name" value="Ami_3"/>
    <property type="match status" value="1"/>
</dbReference>
<dbReference type="Gene3D" id="2.30.30.40">
    <property type="entry name" value="SH3 Domains"/>
    <property type="match status" value="1"/>
</dbReference>
<name>A0A4P6UV12_9BACL</name>
<keyword evidence="1 5" id="KW-0378">Hydrolase</keyword>
<dbReference type="GO" id="GO:0030288">
    <property type="term" value="C:outer membrane-bounded periplasmic space"/>
    <property type="evidence" value="ECO:0007669"/>
    <property type="project" value="TreeGrafter"/>
</dbReference>
<keyword evidence="2" id="KW-0961">Cell wall biogenesis/degradation</keyword>
<dbReference type="GO" id="GO:0009253">
    <property type="term" value="P:peptidoglycan catabolic process"/>
    <property type="evidence" value="ECO:0007669"/>
    <property type="project" value="InterPro"/>
</dbReference>
<evidence type="ECO:0000256" key="1">
    <source>
        <dbReference type="ARBA" id="ARBA00022801"/>
    </source>
</evidence>
<gene>
    <name evidence="5" type="ORF">DKZ56_15125</name>
</gene>
<feature type="domain" description="SLH" evidence="3">
    <location>
        <begin position="139"/>
        <end position="201"/>
    </location>
</feature>
<dbReference type="Pfam" id="PF00395">
    <property type="entry name" value="SLH"/>
    <property type="match status" value="3"/>
</dbReference>
<dbReference type="PROSITE" id="PS51781">
    <property type="entry name" value="SH3B"/>
    <property type="match status" value="1"/>
</dbReference>
<dbReference type="InterPro" id="IPR001119">
    <property type="entry name" value="SLH_dom"/>
</dbReference>
<accession>A0A4P6UV12</accession>
<keyword evidence="6" id="KW-1185">Reference proteome</keyword>
<dbReference type="InterPro" id="IPR002508">
    <property type="entry name" value="MurNAc-LAA_cat"/>
</dbReference>
<dbReference type="InterPro" id="IPR050695">
    <property type="entry name" value="N-acetylmuramoyl_amidase_3"/>
</dbReference>
<dbReference type="SMART" id="SM00287">
    <property type="entry name" value="SH3b"/>
    <property type="match status" value="1"/>
</dbReference>
<dbReference type="KEGG" id="uth:DKZ56_15125"/>
<dbReference type="CDD" id="cd02696">
    <property type="entry name" value="MurNAc-LAA"/>
    <property type="match status" value="1"/>
</dbReference>
<dbReference type="AlphaFoldDB" id="A0A4P6UV12"/>
<evidence type="ECO:0000259" key="3">
    <source>
        <dbReference type="PROSITE" id="PS51272"/>
    </source>
</evidence>
<sequence>MGGVSTEAFSSQRFADVPSTHEAYQHINYLADKGIIKGYNENGLQLFKLNNPVTRGQAAKMVVLGADYQPLKVAQSSFVDINPKTEPELSGFVERAASLGLFDNISDKRFNPNVPLTRGEMSKVIATAFKLDVNRYASYPSPFCDISTSYPYFKYINALYYNGLSQGSNGKFNPNNHLTRSQFALFVARAMDAKFRLAVKSVNGQSCSNPSPGKTETIGRATVNGLNVRSAANASSSILGILNRGDEVNVLSINGWWAKVNYKGSIGYVHKTYLKLINQSGSVVKNRIIVLDPGHGGKDSGAVNGSYAEKRIALSVASLVKEKLEKDGAIVYMTREGDTYPTLKERVDFAHQKYAEIFVSIHVNASASASAKGTETYYSITANENELEDKVLATNINNEIVKQANMVNRGVKREDFYVIRHSVFPSVLVELGFISNNEDLSKLVNSNYQAIFANAIYQGIVNYYKN</sequence>
<protein>
    <submittedName>
        <fullName evidence="5">Cell wall hydrolase</fullName>
    </submittedName>
</protein>
<dbReference type="GO" id="GO:0071555">
    <property type="term" value="P:cell wall organization"/>
    <property type="evidence" value="ECO:0007669"/>
    <property type="project" value="UniProtKB-KW"/>
</dbReference>
<dbReference type="PANTHER" id="PTHR30404">
    <property type="entry name" value="N-ACETYLMURAMOYL-L-ALANINE AMIDASE"/>
    <property type="match status" value="1"/>
</dbReference>
<reference evidence="5 6" key="1">
    <citation type="submission" date="2019-02" db="EMBL/GenBank/DDBJ databases">
        <title>Ureibacillus thermophilus.</title>
        <authorList>
            <person name="Sunny J.S."/>
            <person name="Natarajan A."/>
            <person name="Saleena L.M."/>
        </authorList>
    </citation>
    <scope>NUCLEOTIDE SEQUENCE [LARGE SCALE GENOMIC DNA]</scope>
    <source>
        <strain evidence="5 6">LM102</strain>
    </source>
</reference>
<dbReference type="SUPFAM" id="SSF53187">
    <property type="entry name" value="Zn-dependent exopeptidases"/>
    <property type="match status" value="1"/>
</dbReference>
<proteinExistence type="predicted"/>
<dbReference type="InterPro" id="IPR003646">
    <property type="entry name" value="SH3-like_bac-type"/>
</dbReference>
<organism evidence="5 6">
    <name type="scientific">Ureibacillus thermophilus</name>
    <dbReference type="NCBI Taxonomy" id="367743"/>
    <lineage>
        <taxon>Bacteria</taxon>
        <taxon>Bacillati</taxon>
        <taxon>Bacillota</taxon>
        <taxon>Bacilli</taxon>
        <taxon>Bacillales</taxon>
        <taxon>Caryophanaceae</taxon>
        <taxon>Ureibacillus</taxon>
    </lineage>
</organism>
<dbReference type="Pfam" id="PF08239">
    <property type="entry name" value="SH3_3"/>
    <property type="match status" value="1"/>
</dbReference>
<dbReference type="Proteomes" id="UP000291151">
    <property type="component" value="Chromosome"/>
</dbReference>
<feature type="domain" description="SLH" evidence="3">
    <location>
        <begin position="10"/>
        <end position="76"/>
    </location>
</feature>
<evidence type="ECO:0000256" key="2">
    <source>
        <dbReference type="ARBA" id="ARBA00023316"/>
    </source>
</evidence>
<dbReference type="PANTHER" id="PTHR30404:SF0">
    <property type="entry name" value="N-ACETYLMURAMOYL-L-ALANINE AMIDASE AMIC"/>
    <property type="match status" value="1"/>
</dbReference>
<dbReference type="EMBL" id="CP036528">
    <property type="protein sequence ID" value="QBK27239.1"/>
    <property type="molecule type" value="Genomic_DNA"/>
</dbReference>
<dbReference type="PROSITE" id="PS51272">
    <property type="entry name" value="SLH"/>
    <property type="match status" value="2"/>
</dbReference>
<feature type="domain" description="SH3b" evidence="4">
    <location>
        <begin position="216"/>
        <end position="278"/>
    </location>
</feature>